<feature type="modified residue" description="N6-(pyridoxal phosphate)lysine" evidence="10">
    <location>
        <position position="262"/>
    </location>
</feature>
<dbReference type="RefSeq" id="WP_057856403.1">
    <property type="nucleotide sequence ID" value="NZ_LLYB01000034.1"/>
</dbReference>
<dbReference type="Pfam" id="PF00202">
    <property type="entry name" value="Aminotran_3"/>
    <property type="match status" value="1"/>
</dbReference>
<comment type="function">
    <text evidence="10">Catalyzes the transfer of the alpha-amino group from S-adenosyl-L-methionine (SAM) to 7-keto-8-aminopelargonic acid (KAPA) to form 7,8-diaminopelargonic acid (DAPA). It is the only aminotransferase known to utilize SAM as an amino donor.</text>
</comment>
<evidence type="ECO:0000313" key="11">
    <source>
        <dbReference type="EMBL" id="KRR28003.1"/>
    </source>
</evidence>
<dbReference type="Gene3D" id="3.90.1150.10">
    <property type="entry name" value="Aspartate Aminotransferase, domain 1"/>
    <property type="match status" value="1"/>
</dbReference>
<dbReference type="EC" id="2.6.1.62" evidence="10"/>
<sequence>MIKTKSPIWHPFTQHALQDEMIKIVRGDGAYLHTADGRRIIDAISSWWVVTHGHCHPHIVRAIQKQAGKLNQMIFAGYTHDPAEEVAALLLKLAPRGLDHVFFSDSGSASVEVALKMALGYWHNIGKQRIRIVVMQHSYHGDTVGAMSVGARSVFNAAYGPLLFEVTSIPFPAAGREQVTLDALESVCRNEIPAAFIVEPLILGAGGMLMYPAWVLKEMKRICEASEVLFIADEVMTGWGRTGTLFACEQANVTPDIACYSKGLTGGALPLAVTLCRADIFQAHYSKDRTRTFFHSSSYTANPVACAAAKANLDLWQSQEYRQRVASVATMQEQAVEPFRTDPRFANVRRAGTITALDLQTSDAGYLASIGPKLQAFFKDRNLLLRPLGNTIYVMPPYCVTATDLDQIYAAIRDSADAMA</sequence>
<dbReference type="GO" id="GO:0009102">
    <property type="term" value="P:biotin biosynthetic process"/>
    <property type="evidence" value="ECO:0007669"/>
    <property type="project" value="UniProtKB-UniRule"/>
</dbReference>
<dbReference type="PANTHER" id="PTHR42684:SF3">
    <property type="entry name" value="ADENOSYLMETHIONINE-8-AMINO-7-OXONONANOATE AMINOTRANSFERASE"/>
    <property type="match status" value="1"/>
</dbReference>
<keyword evidence="4 10" id="KW-0032">Aminotransferase</keyword>
<evidence type="ECO:0000256" key="2">
    <source>
        <dbReference type="ARBA" id="ARBA00005063"/>
    </source>
</evidence>
<name>A0A0R3NDQ6_9BRAD</name>
<dbReference type="Gene3D" id="3.40.640.10">
    <property type="entry name" value="Type I PLP-dependent aspartate aminotransferase-like (Major domain)"/>
    <property type="match status" value="1"/>
</dbReference>
<feature type="binding site" evidence="10">
    <location>
        <begin position="107"/>
        <end position="108"/>
    </location>
    <ligand>
        <name>pyridoxal 5'-phosphate</name>
        <dbReference type="ChEBI" id="CHEBI:597326"/>
    </ligand>
</feature>
<comment type="subcellular location">
    <subcellularLocation>
        <location evidence="10">Cytoplasm</location>
    </subcellularLocation>
</comment>
<feature type="binding site" evidence="10">
    <location>
        <position position="386"/>
    </location>
    <ligand>
        <name>substrate</name>
    </ligand>
</feature>
<keyword evidence="5 10" id="KW-0808">Transferase</keyword>
<evidence type="ECO:0000256" key="3">
    <source>
        <dbReference type="ARBA" id="ARBA00022571"/>
    </source>
</evidence>
<gene>
    <name evidence="10" type="primary">bioA</name>
    <name evidence="11" type="ORF">CQ14_09300</name>
</gene>
<comment type="subunit">
    <text evidence="10">Homodimer.</text>
</comment>
<comment type="catalytic activity">
    <reaction evidence="9 10">
        <text>(8S)-8-amino-7-oxononanoate + S-adenosyl-L-methionine = S-adenosyl-4-methylsulfanyl-2-oxobutanoate + (7R,8S)-7,8-diammoniononanoate</text>
        <dbReference type="Rhea" id="RHEA:16861"/>
        <dbReference type="ChEBI" id="CHEBI:16490"/>
        <dbReference type="ChEBI" id="CHEBI:59789"/>
        <dbReference type="ChEBI" id="CHEBI:149468"/>
        <dbReference type="ChEBI" id="CHEBI:149469"/>
        <dbReference type="EC" id="2.6.1.62"/>
    </reaction>
</comment>
<reference evidence="11 12" key="1">
    <citation type="submission" date="2014-03" db="EMBL/GenBank/DDBJ databases">
        <title>Bradyrhizobium valentinum sp. nov., isolated from effective nodules of Lupinus mariae-josephae, a lupine endemic of basic-lime soils in Eastern Spain.</title>
        <authorList>
            <person name="Duran D."/>
            <person name="Rey L."/>
            <person name="Navarro A."/>
            <person name="Busquets A."/>
            <person name="Imperial J."/>
            <person name="Ruiz-Argueso T."/>
        </authorList>
    </citation>
    <scope>NUCLEOTIDE SEQUENCE [LARGE SCALE GENOMIC DNA]</scope>
    <source>
        <strain evidence="11 12">CCBAU 23086</strain>
    </source>
</reference>
<dbReference type="GO" id="GO:0004141">
    <property type="term" value="F:dethiobiotin synthase activity"/>
    <property type="evidence" value="ECO:0007669"/>
    <property type="project" value="TreeGrafter"/>
</dbReference>
<dbReference type="InterPro" id="IPR005814">
    <property type="entry name" value="Aminotrans_3"/>
</dbReference>
<keyword evidence="7 10" id="KW-0093">Biotin biosynthesis</keyword>
<organism evidence="11 12">
    <name type="scientific">Bradyrhizobium lablabi</name>
    <dbReference type="NCBI Taxonomy" id="722472"/>
    <lineage>
        <taxon>Bacteria</taxon>
        <taxon>Pseudomonadati</taxon>
        <taxon>Pseudomonadota</taxon>
        <taxon>Alphaproteobacteria</taxon>
        <taxon>Hyphomicrobiales</taxon>
        <taxon>Nitrobacteraceae</taxon>
        <taxon>Bradyrhizobium</taxon>
    </lineage>
</organism>
<evidence type="ECO:0000256" key="9">
    <source>
        <dbReference type="ARBA" id="ARBA00048449"/>
    </source>
</evidence>
<proteinExistence type="inferred from homology"/>
<dbReference type="HAMAP" id="MF_00834">
    <property type="entry name" value="BioA"/>
    <property type="match status" value="1"/>
</dbReference>
<dbReference type="GO" id="GO:0005737">
    <property type="term" value="C:cytoplasm"/>
    <property type="evidence" value="ECO:0007669"/>
    <property type="project" value="UniProtKB-SubCell"/>
</dbReference>
<comment type="pathway">
    <text evidence="2 10">Cofactor biosynthesis; biotin biosynthesis; 7,8-diaminononanoate from 8-amino-7-oxononanoate (SAM route): step 1/1.</text>
</comment>
<keyword evidence="3" id="KW-0028">Amino-acid biosynthesis</keyword>
<dbReference type="CDD" id="cd00610">
    <property type="entry name" value="OAT_like"/>
    <property type="match status" value="1"/>
</dbReference>
<dbReference type="PANTHER" id="PTHR42684">
    <property type="entry name" value="ADENOSYLMETHIONINE-8-AMINO-7-OXONONANOATE AMINOTRANSFERASE"/>
    <property type="match status" value="1"/>
</dbReference>
<dbReference type="GO" id="GO:0004015">
    <property type="term" value="F:adenosylmethionine-8-amino-7-oxononanoate transaminase activity"/>
    <property type="evidence" value="ECO:0007669"/>
    <property type="project" value="UniProtKB-UniRule"/>
</dbReference>
<keyword evidence="3" id="KW-0055">Arginine biosynthesis</keyword>
<comment type="cofactor">
    <cofactor evidence="1 10">
        <name>pyridoxal 5'-phosphate</name>
        <dbReference type="ChEBI" id="CHEBI:597326"/>
    </cofactor>
</comment>
<evidence type="ECO:0000256" key="10">
    <source>
        <dbReference type="HAMAP-Rule" id="MF_00834"/>
    </source>
</evidence>
<feature type="binding site" evidence="10">
    <location>
        <position position="139"/>
    </location>
    <ligand>
        <name>substrate</name>
    </ligand>
</feature>
<evidence type="ECO:0000256" key="4">
    <source>
        <dbReference type="ARBA" id="ARBA00022576"/>
    </source>
</evidence>
<keyword evidence="6 10" id="KW-0949">S-adenosyl-L-methionine</keyword>
<dbReference type="Proteomes" id="UP000051660">
    <property type="component" value="Unassembled WGS sequence"/>
</dbReference>
<evidence type="ECO:0000256" key="7">
    <source>
        <dbReference type="ARBA" id="ARBA00022756"/>
    </source>
</evidence>
<dbReference type="InterPro" id="IPR015424">
    <property type="entry name" value="PyrdxlP-dep_Trfase"/>
</dbReference>
<dbReference type="GO" id="GO:0030170">
    <property type="term" value="F:pyridoxal phosphate binding"/>
    <property type="evidence" value="ECO:0007669"/>
    <property type="project" value="UniProtKB-UniRule"/>
</dbReference>
<dbReference type="EMBL" id="LLYB01000034">
    <property type="protein sequence ID" value="KRR28003.1"/>
    <property type="molecule type" value="Genomic_DNA"/>
</dbReference>
<comment type="caution">
    <text evidence="11">The sequence shown here is derived from an EMBL/GenBank/DDBJ whole genome shotgun (WGS) entry which is preliminary data.</text>
</comment>
<evidence type="ECO:0000256" key="5">
    <source>
        <dbReference type="ARBA" id="ARBA00022679"/>
    </source>
</evidence>
<feature type="binding site" evidence="10">
    <location>
        <position position="233"/>
    </location>
    <ligand>
        <name>pyridoxal 5'-phosphate</name>
        <dbReference type="ChEBI" id="CHEBI:597326"/>
    </ligand>
</feature>
<feature type="binding site" evidence="10">
    <location>
        <begin position="297"/>
        <end position="298"/>
    </location>
    <ligand>
        <name>pyridoxal 5'-phosphate</name>
        <dbReference type="ChEBI" id="CHEBI:597326"/>
    </ligand>
</feature>
<feature type="site" description="Participates in the substrate recognition with KAPA and in a stacking interaction with the adenine ring of SAM" evidence="10">
    <location>
        <position position="12"/>
    </location>
</feature>
<keyword evidence="8 10" id="KW-0663">Pyridoxal phosphate</keyword>
<feature type="binding site" evidence="10">
    <location>
        <position position="262"/>
    </location>
    <ligand>
        <name>substrate</name>
    </ligand>
</feature>
<dbReference type="AlphaFoldDB" id="A0A0R3NDQ6"/>
<evidence type="ECO:0000256" key="6">
    <source>
        <dbReference type="ARBA" id="ARBA00022691"/>
    </source>
</evidence>
<protein>
    <recommendedName>
        <fullName evidence="10">Adenosylmethionine-8-amino-7-oxononanoate aminotransferase</fullName>
        <ecNumber evidence="10">2.6.1.62</ecNumber>
    </recommendedName>
    <alternativeName>
        <fullName evidence="10">7,8-diamino-pelargonic acid aminotransferase</fullName>
        <shortName evidence="10">DAPA AT</shortName>
        <shortName evidence="10">DAPA aminotransferase</shortName>
    </alternativeName>
    <alternativeName>
        <fullName evidence="10">7,8-diaminononanoate synthase</fullName>
        <shortName evidence="10">DANS</shortName>
    </alternativeName>
    <alternativeName>
        <fullName evidence="10">Diaminopelargonic acid synthase</fullName>
    </alternativeName>
</protein>
<accession>A0A0R3NDQ6</accession>
<evidence type="ECO:0000313" key="12">
    <source>
        <dbReference type="Proteomes" id="UP000051660"/>
    </source>
</evidence>
<dbReference type="NCBIfam" id="TIGR00508">
    <property type="entry name" value="bioA"/>
    <property type="match status" value="1"/>
</dbReference>
<dbReference type="NCBIfam" id="NF004624">
    <property type="entry name" value="PRK05964.1"/>
    <property type="match status" value="1"/>
</dbReference>
<dbReference type="InterPro" id="IPR015421">
    <property type="entry name" value="PyrdxlP-dep_Trfase_major"/>
</dbReference>
<dbReference type="SUPFAM" id="SSF53383">
    <property type="entry name" value="PLP-dependent transferases"/>
    <property type="match status" value="1"/>
</dbReference>
<dbReference type="GO" id="GO:0006526">
    <property type="term" value="P:L-arginine biosynthetic process"/>
    <property type="evidence" value="ECO:0007669"/>
    <property type="project" value="UniProtKB-KW"/>
</dbReference>
<dbReference type="InterPro" id="IPR005815">
    <property type="entry name" value="BioA"/>
</dbReference>
<evidence type="ECO:0000256" key="1">
    <source>
        <dbReference type="ARBA" id="ARBA00001933"/>
    </source>
</evidence>
<feature type="binding site" evidence="10">
    <location>
        <position position="47"/>
    </location>
    <ligand>
        <name>substrate</name>
    </ligand>
</feature>
<feature type="binding site" evidence="10">
    <location>
        <position position="296"/>
    </location>
    <ligand>
        <name>substrate</name>
    </ligand>
</feature>
<comment type="similarity">
    <text evidence="10">Belongs to the class-III pyridoxal-phosphate-dependent aminotransferase family. BioA subfamily.</text>
</comment>
<dbReference type="InterPro" id="IPR015422">
    <property type="entry name" value="PyrdxlP-dep_Trfase_small"/>
</dbReference>
<evidence type="ECO:0000256" key="8">
    <source>
        <dbReference type="ARBA" id="ARBA00022898"/>
    </source>
</evidence>
<dbReference type="UniPathway" id="UPA00078">
    <property type="reaction ID" value="UER00160"/>
</dbReference>
<keyword evidence="10" id="KW-0963">Cytoplasm</keyword>
<dbReference type="FunFam" id="3.40.640.10:FF:000004">
    <property type="entry name" value="Acetylornithine aminotransferase"/>
    <property type="match status" value="1"/>
</dbReference>